<gene>
    <name evidence="2" type="ORF">C464_06105</name>
</gene>
<reference evidence="2 3" key="1">
    <citation type="journal article" date="2014" name="PLoS Genet.">
        <title>Phylogenetically driven sequencing of extremely halophilic archaea reveals strategies for static and dynamic osmo-response.</title>
        <authorList>
            <person name="Becker E.A."/>
            <person name="Seitzer P.M."/>
            <person name="Tritt A."/>
            <person name="Larsen D."/>
            <person name="Krusor M."/>
            <person name="Yao A.I."/>
            <person name="Wu D."/>
            <person name="Madern D."/>
            <person name="Eisen J.A."/>
            <person name="Darling A.E."/>
            <person name="Facciotti M.T."/>
        </authorList>
    </citation>
    <scope>NUCLEOTIDE SEQUENCE [LARGE SCALE GENOMIC DNA]</scope>
    <source>
        <strain evidence="2 3">DSM 10284</strain>
    </source>
</reference>
<dbReference type="STRING" id="1227466.C464_06105"/>
<evidence type="ECO:0000256" key="1">
    <source>
        <dbReference type="SAM" id="MobiDB-lite"/>
    </source>
</evidence>
<organism evidence="2 3">
    <name type="scientific">Halorubrum coriense DSM 10284</name>
    <dbReference type="NCBI Taxonomy" id="1227466"/>
    <lineage>
        <taxon>Archaea</taxon>
        <taxon>Methanobacteriati</taxon>
        <taxon>Methanobacteriota</taxon>
        <taxon>Stenosarchaea group</taxon>
        <taxon>Halobacteria</taxon>
        <taxon>Halobacteriales</taxon>
        <taxon>Haloferacaceae</taxon>
        <taxon>Halorubrum</taxon>
    </lineage>
</organism>
<proteinExistence type="predicted"/>
<name>M0EMG3_9EURY</name>
<dbReference type="EMBL" id="AOJL01000026">
    <property type="protein sequence ID" value="ELZ48961.1"/>
    <property type="molecule type" value="Genomic_DNA"/>
</dbReference>
<evidence type="ECO:0000313" key="3">
    <source>
        <dbReference type="Proteomes" id="UP000011509"/>
    </source>
</evidence>
<dbReference type="AlphaFoldDB" id="M0EMG3"/>
<feature type="region of interest" description="Disordered" evidence="1">
    <location>
        <begin position="71"/>
        <end position="95"/>
    </location>
</feature>
<keyword evidence="3" id="KW-1185">Reference proteome</keyword>
<dbReference type="PATRIC" id="fig|1227466.3.peg.1232"/>
<sequence>MTMADQMSAFRRVIDPDTEWELVESGSPPSVDGFAITETKFMRCRYCGAQVIVDGPGGHQTSIDELVHKPTCPQRDASRRSPADPGDAFDTLDDC</sequence>
<evidence type="ECO:0000313" key="2">
    <source>
        <dbReference type="EMBL" id="ELZ48961.1"/>
    </source>
</evidence>
<comment type="caution">
    <text evidence="2">The sequence shown here is derived from an EMBL/GenBank/DDBJ whole genome shotgun (WGS) entry which is preliminary data.</text>
</comment>
<protein>
    <submittedName>
        <fullName evidence="2">Uncharacterized protein</fullName>
    </submittedName>
</protein>
<dbReference type="Proteomes" id="UP000011509">
    <property type="component" value="Unassembled WGS sequence"/>
</dbReference>
<accession>M0EMG3</accession>